<name>A0ABX2IJD8_9RHOO</name>
<protein>
    <submittedName>
        <fullName evidence="1">ADP-ribosylglycohydrolase family protein</fullName>
    </submittedName>
</protein>
<dbReference type="PANTHER" id="PTHR16222:SF12">
    <property type="entry name" value="ADP-RIBOSYLGLYCOHYDROLASE-RELATED"/>
    <property type="match status" value="1"/>
</dbReference>
<dbReference type="Gene3D" id="1.10.4080.10">
    <property type="entry name" value="ADP-ribosylation/Crystallin J1"/>
    <property type="match status" value="1"/>
</dbReference>
<keyword evidence="2" id="KW-1185">Reference proteome</keyword>
<evidence type="ECO:0000313" key="1">
    <source>
        <dbReference type="EMBL" id="NSL54744.1"/>
    </source>
</evidence>
<dbReference type="InterPro" id="IPR050792">
    <property type="entry name" value="ADP-ribosylglycohydrolase"/>
</dbReference>
<evidence type="ECO:0000313" key="2">
    <source>
        <dbReference type="Proteomes" id="UP000778523"/>
    </source>
</evidence>
<sequence>MLATLPLFQSIALSLRGISSHPERLRLRSHARGAMLGLALGDALGATVEFMTPREIRSQYGRHDRIRGGGWLRLAPGQVTDDTTMAFALAEAWLTHHHAPSAEDYARAFDAWMRAKPVDIGHTVRRGIARFRNTGLACTPYSEDAGNGATMRCAPTAIALLGAPADTVGRATLAQARVTHHNILTDAATLAVVNMVQAGIVGKAGGGGLRAVMAQANLLVREFPLFQFRTKPAENPSGYIVDSMRVVLRGIAFNDNFESALVHVVNCGGDADTTGAIAGMVMGALVGEAGLPERWLRELESSTLRRCNDYADALIERSPAWQAC</sequence>
<gene>
    <name evidence="1" type="ORF">HJ583_006890</name>
</gene>
<dbReference type="RefSeq" id="WP_170021195.1">
    <property type="nucleotide sequence ID" value="NZ_JABCSC020000001.1"/>
</dbReference>
<dbReference type="InterPro" id="IPR005502">
    <property type="entry name" value="Ribosyl_crysJ1"/>
</dbReference>
<dbReference type="Pfam" id="PF03747">
    <property type="entry name" value="ADP_ribosyl_GH"/>
    <property type="match status" value="1"/>
</dbReference>
<reference evidence="1 2" key="1">
    <citation type="submission" date="2020-06" db="EMBL/GenBank/DDBJ databases">
        <title>Draft genome of Uliginosibacterium sp. IMCC34675.</title>
        <authorList>
            <person name="Song J."/>
        </authorList>
    </citation>
    <scope>NUCLEOTIDE SEQUENCE [LARGE SCALE GENOMIC DNA]</scope>
    <source>
        <strain evidence="1 2">IMCC34675</strain>
    </source>
</reference>
<dbReference type="Proteomes" id="UP000778523">
    <property type="component" value="Unassembled WGS sequence"/>
</dbReference>
<dbReference type="InterPro" id="IPR036705">
    <property type="entry name" value="Ribosyl_crysJ1_sf"/>
</dbReference>
<comment type="caution">
    <text evidence="1">The sequence shown here is derived from an EMBL/GenBank/DDBJ whole genome shotgun (WGS) entry which is preliminary data.</text>
</comment>
<dbReference type="EMBL" id="JABCSC020000001">
    <property type="protein sequence ID" value="NSL54744.1"/>
    <property type="molecule type" value="Genomic_DNA"/>
</dbReference>
<proteinExistence type="predicted"/>
<dbReference type="SUPFAM" id="SSF101478">
    <property type="entry name" value="ADP-ribosylglycohydrolase"/>
    <property type="match status" value="1"/>
</dbReference>
<accession>A0ABX2IJD8</accession>
<organism evidence="1 2">
    <name type="scientific">Uliginosibacterium aquaticum</name>
    <dbReference type="NCBI Taxonomy" id="2731212"/>
    <lineage>
        <taxon>Bacteria</taxon>
        <taxon>Pseudomonadati</taxon>
        <taxon>Pseudomonadota</taxon>
        <taxon>Betaproteobacteria</taxon>
        <taxon>Rhodocyclales</taxon>
        <taxon>Zoogloeaceae</taxon>
        <taxon>Uliginosibacterium</taxon>
    </lineage>
</organism>
<dbReference type="PANTHER" id="PTHR16222">
    <property type="entry name" value="ADP-RIBOSYLGLYCOHYDROLASE"/>
    <property type="match status" value="1"/>
</dbReference>